<dbReference type="OrthoDB" id="5870230at2759"/>
<evidence type="ECO:0000313" key="15">
    <source>
        <dbReference type="Ensembl" id="ENSGACP00000026526.2"/>
    </source>
</evidence>
<dbReference type="InterPro" id="IPR018503">
    <property type="entry name" value="Tetraspanin_CS"/>
</dbReference>
<dbReference type="CDD" id="cd03152">
    <property type="entry name" value="CD9_LEL"/>
    <property type="match status" value="1"/>
</dbReference>
<feature type="transmembrane region" description="Helical" evidence="14">
    <location>
        <begin position="86"/>
        <end position="109"/>
    </location>
</feature>
<evidence type="ECO:0000256" key="6">
    <source>
        <dbReference type="ARBA" id="ARBA00022692"/>
    </source>
</evidence>
<dbReference type="PRINTS" id="PR00259">
    <property type="entry name" value="TMFOUR"/>
</dbReference>
<keyword evidence="8 14" id="KW-1133">Transmembrane helix</keyword>
<dbReference type="Ensembl" id="ENSGACT00000026577.2">
    <property type="protein sequence ID" value="ENSGACP00000026526.2"/>
    <property type="gene ID" value="ENSGACG00000020076.2"/>
</dbReference>
<dbReference type="GO" id="GO:0007155">
    <property type="term" value="P:cell adhesion"/>
    <property type="evidence" value="ECO:0007669"/>
    <property type="project" value="UniProtKB-KW"/>
</dbReference>
<dbReference type="PROSITE" id="PS00421">
    <property type="entry name" value="TM4_1"/>
    <property type="match status" value="1"/>
</dbReference>
<dbReference type="GeneTree" id="ENSGT00940000155083"/>
<evidence type="ECO:0000256" key="3">
    <source>
        <dbReference type="ARBA" id="ARBA00006840"/>
    </source>
</evidence>
<keyword evidence="11" id="KW-1015">Disulfide bond</keyword>
<keyword evidence="13" id="KW-0449">Lipoprotein</keyword>
<reference evidence="15" key="3">
    <citation type="submission" date="2025-09" db="UniProtKB">
        <authorList>
            <consortium name="Ensembl"/>
        </authorList>
    </citation>
    <scope>IDENTIFICATION</scope>
</reference>
<dbReference type="FunFam" id="1.10.1450.10:FF:000016">
    <property type="entry name" value="Tetraspanin"/>
    <property type="match status" value="1"/>
</dbReference>
<dbReference type="PANTHER" id="PTHR19282">
    <property type="entry name" value="TETRASPANIN"/>
    <property type="match status" value="1"/>
</dbReference>
<comment type="similarity">
    <text evidence="3 14">Belongs to the tetraspanin (TM4SF) family.</text>
</comment>
<comment type="subcellular location">
    <subcellularLocation>
        <location evidence="2">Cell membrane</location>
        <topology evidence="2">Multi-pass membrane protein</topology>
    </subcellularLocation>
    <subcellularLocation>
        <location evidence="14">Membrane</location>
        <topology evidence="14">Multi-pass membrane protein</topology>
    </subcellularLocation>
    <subcellularLocation>
        <location evidence="1">Secreted</location>
        <location evidence="1">Extracellular exosome</location>
    </subcellularLocation>
</comment>
<evidence type="ECO:0000256" key="2">
    <source>
        <dbReference type="ARBA" id="ARBA00004651"/>
    </source>
</evidence>
<keyword evidence="9 14" id="KW-0472">Membrane</keyword>
<evidence type="ECO:0000256" key="11">
    <source>
        <dbReference type="ARBA" id="ARBA00023157"/>
    </source>
</evidence>
<feature type="transmembrane region" description="Helical" evidence="14">
    <location>
        <begin position="223"/>
        <end position="249"/>
    </location>
</feature>
<keyword evidence="5" id="KW-0964">Secreted</keyword>
<dbReference type="GO" id="GO:0007399">
    <property type="term" value="P:nervous system development"/>
    <property type="evidence" value="ECO:0007669"/>
    <property type="project" value="UniProtKB-ARBA"/>
</dbReference>
<keyword evidence="4" id="KW-1003">Cell membrane</keyword>
<sequence length="256" mass="28470">MTALSSWEMCLKYALFVFNFVFWKHLNLDVEAMAALQCIKYLMFVFNFLFWLAGTGVLAVGLWLRFDSRTAGLFDGENSPTVFFTGVYILIAAGALMMVVGFLGCCGAIKESPCMLGLFFFFLLIIFAVEVAAGIWGLSNKDRVVEDVTEFYKQTYTNYKDTRQEALKETLRLIHFGLDCCGPTGTVIDAAKDICPKKEGLEILITTSCPAAIDAMFNNRLHIIGGVGIGIGVIMIFGMIFSMMLCCAIKRSRDYV</sequence>
<evidence type="ECO:0000313" key="16">
    <source>
        <dbReference type="Proteomes" id="UP000007635"/>
    </source>
</evidence>
<dbReference type="Pfam" id="PF00335">
    <property type="entry name" value="Tetraspanin"/>
    <property type="match status" value="1"/>
</dbReference>
<name>G3Q9G1_GASAC</name>
<protein>
    <recommendedName>
        <fullName evidence="14">Tetraspanin</fullName>
    </recommendedName>
</protein>
<dbReference type="InterPro" id="IPR000301">
    <property type="entry name" value="Tetraspanin_animals"/>
</dbReference>
<dbReference type="PIRSF" id="PIRSF002419">
    <property type="entry name" value="Tetraspanin"/>
    <property type="match status" value="1"/>
</dbReference>
<evidence type="ECO:0000256" key="8">
    <source>
        <dbReference type="ARBA" id="ARBA00022989"/>
    </source>
</evidence>
<dbReference type="InterPro" id="IPR008952">
    <property type="entry name" value="Tetraspanin_EC2_sf"/>
</dbReference>
<dbReference type="Bgee" id="ENSGACG00000020076">
    <property type="expression patterns" value="Expressed in diencephalon and 13 other cell types or tissues"/>
</dbReference>
<feature type="transmembrane region" description="Helical" evidence="14">
    <location>
        <begin position="44"/>
        <end position="66"/>
    </location>
</feature>
<dbReference type="PANTHER" id="PTHR19282:SF517">
    <property type="entry name" value="TETRASPANIN"/>
    <property type="match status" value="1"/>
</dbReference>
<evidence type="ECO:0000256" key="10">
    <source>
        <dbReference type="ARBA" id="ARBA00023139"/>
    </source>
</evidence>
<evidence type="ECO:0000256" key="9">
    <source>
        <dbReference type="ARBA" id="ARBA00023136"/>
    </source>
</evidence>
<evidence type="ECO:0000256" key="5">
    <source>
        <dbReference type="ARBA" id="ARBA00022525"/>
    </source>
</evidence>
<dbReference type="AlphaFoldDB" id="G3Q9G1"/>
<keyword evidence="10" id="KW-0564">Palmitate</keyword>
<evidence type="ECO:0000256" key="4">
    <source>
        <dbReference type="ARBA" id="ARBA00022475"/>
    </source>
</evidence>
<keyword evidence="16" id="KW-1185">Reference proteome</keyword>
<accession>G3Q9G1</accession>
<keyword evidence="12" id="KW-0278">Fertilization</keyword>
<dbReference type="GO" id="GO:0005886">
    <property type="term" value="C:plasma membrane"/>
    <property type="evidence" value="ECO:0007669"/>
    <property type="project" value="UniProtKB-SubCell"/>
</dbReference>
<evidence type="ECO:0000256" key="7">
    <source>
        <dbReference type="ARBA" id="ARBA00022889"/>
    </source>
</evidence>
<dbReference type="InterPro" id="IPR042055">
    <property type="entry name" value="CD9_LEL"/>
</dbReference>
<evidence type="ECO:0000256" key="12">
    <source>
        <dbReference type="ARBA" id="ARBA00023279"/>
    </source>
</evidence>
<dbReference type="GO" id="GO:0005178">
    <property type="term" value="F:integrin binding"/>
    <property type="evidence" value="ECO:0007669"/>
    <property type="project" value="UniProtKB-ARBA"/>
</dbReference>
<dbReference type="Proteomes" id="UP000007635">
    <property type="component" value="Chromosome IV"/>
</dbReference>
<proteinExistence type="inferred from homology"/>
<keyword evidence="7" id="KW-0130">Cell adhesion</keyword>
<evidence type="ECO:0000256" key="1">
    <source>
        <dbReference type="ARBA" id="ARBA00004550"/>
    </source>
</evidence>
<evidence type="ECO:0000256" key="14">
    <source>
        <dbReference type="RuleBase" id="RU361218"/>
    </source>
</evidence>
<dbReference type="SUPFAM" id="SSF48652">
    <property type="entry name" value="Tetraspanin"/>
    <property type="match status" value="1"/>
</dbReference>
<dbReference type="GO" id="GO:0030154">
    <property type="term" value="P:cell differentiation"/>
    <property type="evidence" value="ECO:0007669"/>
    <property type="project" value="UniProtKB-ARBA"/>
</dbReference>
<dbReference type="Gene3D" id="1.10.1450.10">
    <property type="entry name" value="Tetraspanin"/>
    <property type="match status" value="1"/>
</dbReference>
<dbReference type="GO" id="GO:0007338">
    <property type="term" value="P:single fertilization"/>
    <property type="evidence" value="ECO:0007669"/>
    <property type="project" value="UniProtKB-KW"/>
</dbReference>
<reference evidence="15 16" key="1">
    <citation type="journal article" date="2021" name="G3 (Bethesda)">
        <title>Improved contiguity of the threespine stickleback genome using long-read sequencing.</title>
        <authorList>
            <person name="Nath S."/>
            <person name="Shaw D.E."/>
            <person name="White M.A."/>
        </authorList>
    </citation>
    <scope>NUCLEOTIDE SEQUENCE [LARGE SCALE GENOMIC DNA]</scope>
    <source>
        <strain evidence="15 16">Lake Benthic</strain>
    </source>
</reference>
<reference evidence="15" key="2">
    <citation type="submission" date="2025-08" db="UniProtKB">
        <authorList>
            <consortium name="Ensembl"/>
        </authorList>
    </citation>
    <scope>IDENTIFICATION</scope>
</reference>
<organism evidence="15 16">
    <name type="scientific">Gasterosteus aculeatus aculeatus</name>
    <name type="common">three-spined stickleback</name>
    <dbReference type="NCBI Taxonomy" id="481459"/>
    <lineage>
        <taxon>Eukaryota</taxon>
        <taxon>Metazoa</taxon>
        <taxon>Chordata</taxon>
        <taxon>Craniata</taxon>
        <taxon>Vertebrata</taxon>
        <taxon>Euteleostomi</taxon>
        <taxon>Actinopterygii</taxon>
        <taxon>Neopterygii</taxon>
        <taxon>Teleostei</taxon>
        <taxon>Neoteleostei</taxon>
        <taxon>Acanthomorphata</taxon>
        <taxon>Eupercaria</taxon>
        <taxon>Perciformes</taxon>
        <taxon>Cottioidei</taxon>
        <taxon>Gasterosteales</taxon>
        <taxon>Gasterosteidae</taxon>
        <taxon>Gasterosteus</taxon>
    </lineage>
</organism>
<feature type="transmembrane region" description="Helical" evidence="14">
    <location>
        <begin position="116"/>
        <end position="138"/>
    </location>
</feature>
<feature type="transmembrane region" description="Helical" evidence="14">
    <location>
        <begin position="6"/>
        <end position="23"/>
    </location>
</feature>
<evidence type="ECO:0000256" key="13">
    <source>
        <dbReference type="ARBA" id="ARBA00023288"/>
    </source>
</evidence>
<keyword evidence="6 14" id="KW-0812">Transmembrane</keyword>
<dbReference type="InterPro" id="IPR018499">
    <property type="entry name" value="Tetraspanin/Peripherin"/>
</dbReference>
<dbReference type="GO" id="GO:0070062">
    <property type="term" value="C:extracellular exosome"/>
    <property type="evidence" value="ECO:0007669"/>
    <property type="project" value="UniProtKB-ARBA"/>
</dbReference>
<comment type="caution">
    <text evidence="14">Lacks conserved residue(s) required for the propagation of feature annotation.</text>
</comment>